<dbReference type="PATRIC" id="fig|424182.3.peg.2076"/>
<dbReference type="Gene3D" id="3.30.530.20">
    <property type="match status" value="1"/>
</dbReference>
<evidence type="ECO:0000313" key="4">
    <source>
        <dbReference type="Proteomes" id="UP000016944"/>
    </source>
</evidence>
<gene>
    <name evidence="3" type="ORF">BN877_I2109</name>
</gene>
<proteinExistence type="inferred from homology"/>
<evidence type="ECO:0000313" key="3">
    <source>
        <dbReference type="EMBL" id="CDI09000.1"/>
    </source>
</evidence>
<evidence type="ECO:0000256" key="1">
    <source>
        <dbReference type="ARBA" id="ARBA00006817"/>
    </source>
</evidence>
<dbReference type="KEGG" id="rir:BN877_I2109"/>
<dbReference type="HOGENOM" id="CLU_108923_3_2_5"/>
<dbReference type="CDD" id="cd08899">
    <property type="entry name" value="SRPBCC_CalC_Aha1-like_6"/>
    <property type="match status" value="1"/>
</dbReference>
<dbReference type="Pfam" id="PF08327">
    <property type="entry name" value="AHSA1"/>
    <property type="match status" value="1"/>
</dbReference>
<reference evidence="3 4" key="1">
    <citation type="journal article" date="2013" name="Genome Announc.">
        <title>Complete Genome Sequence of the Sesbania Symbiont and Rice Growth-Promoting Endophyte Rhizobium sp. Strain IRBG74.</title>
        <authorList>
            <person name="Crook M.B."/>
            <person name="Mitra S."/>
            <person name="Ane J.M."/>
            <person name="Sadowsky M.J."/>
            <person name="Gyaneshwar P."/>
        </authorList>
    </citation>
    <scope>NUCLEOTIDE SEQUENCE [LARGE SCALE GENOMIC DNA]</scope>
    <source>
        <strain evidence="3 4">IRBG74</strain>
    </source>
</reference>
<dbReference type="SUPFAM" id="SSF55961">
    <property type="entry name" value="Bet v1-like"/>
    <property type="match status" value="1"/>
</dbReference>
<evidence type="ECO:0000259" key="2">
    <source>
        <dbReference type="Pfam" id="PF08327"/>
    </source>
</evidence>
<dbReference type="AlphaFoldDB" id="U4Q5J8"/>
<comment type="similarity">
    <text evidence="1">Belongs to the AHA1 family.</text>
</comment>
<sequence length="197" mass="22784">MSRCSGRKIREKPLQMEEMTMADIAMPDTYGRLVEPTTLKIERLLPGPVERVWAYLTESDLRRRWLASGEMWLAAGAPFELVWRNDELSNPPGRRPEGFSEEHRMASRIITVVPPHRLVFTWGEGAEVSIELQALGKDVLLTLIHRRLADRTTRLNVSAGWHVHLDVLAARLQEEEPGPFWETWLGLKEEYEHRIPQ</sequence>
<organism evidence="3 4">
    <name type="scientific">Agrobacterium pusense</name>
    <dbReference type="NCBI Taxonomy" id="648995"/>
    <lineage>
        <taxon>Bacteria</taxon>
        <taxon>Pseudomonadati</taxon>
        <taxon>Pseudomonadota</taxon>
        <taxon>Alphaproteobacteria</taxon>
        <taxon>Hyphomicrobiales</taxon>
        <taxon>Rhizobiaceae</taxon>
        <taxon>Rhizobium/Agrobacterium group</taxon>
        <taxon>Agrobacterium</taxon>
    </lineage>
</organism>
<dbReference type="InterPro" id="IPR013538">
    <property type="entry name" value="ASHA1/2-like_C"/>
</dbReference>
<protein>
    <recommendedName>
        <fullName evidence="2">Activator of Hsp90 ATPase homologue 1/2-like C-terminal domain-containing protein</fullName>
    </recommendedName>
</protein>
<dbReference type="InterPro" id="IPR023393">
    <property type="entry name" value="START-like_dom_sf"/>
</dbReference>
<dbReference type="Proteomes" id="UP000016944">
    <property type="component" value="Chromosome I"/>
</dbReference>
<accession>U4Q5J8</accession>
<feature type="domain" description="Activator of Hsp90 ATPase homologue 1/2-like C-terminal" evidence="2">
    <location>
        <begin position="48"/>
        <end position="172"/>
    </location>
</feature>
<dbReference type="EMBL" id="HG518322">
    <property type="protein sequence ID" value="CDI09000.1"/>
    <property type="molecule type" value="Genomic_DNA"/>
</dbReference>
<name>U4Q5J8_9HYPH</name>